<dbReference type="EMBL" id="QTSX02004841">
    <property type="protein sequence ID" value="KAJ9063609.1"/>
    <property type="molecule type" value="Genomic_DNA"/>
</dbReference>
<comment type="caution">
    <text evidence="1">The sequence shown here is derived from an EMBL/GenBank/DDBJ whole genome shotgun (WGS) entry which is preliminary data.</text>
</comment>
<proteinExistence type="predicted"/>
<dbReference type="Proteomes" id="UP001165960">
    <property type="component" value="Unassembled WGS sequence"/>
</dbReference>
<sequence>MSCLGGPLSYCLVPLYDLPVPLVYKELILTAQAGTYVMILIRLFNCPNAKLILGVPWVDVPIPWYAVDGN</sequence>
<reference evidence="1" key="1">
    <citation type="submission" date="2022-04" db="EMBL/GenBank/DDBJ databases">
        <title>Genome of the entomopathogenic fungus Entomophthora muscae.</title>
        <authorList>
            <person name="Elya C."/>
            <person name="Lovett B.R."/>
            <person name="Lee E."/>
            <person name="Macias A.M."/>
            <person name="Hajek A.E."/>
            <person name="De Bivort B.L."/>
            <person name="Kasson M.T."/>
            <person name="De Fine Licht H.H."/>
            <person name="Stajich J.E."/>
        </authorList>
    </citation>
    <scope>NUCLEOTIDE SEQUENCE</scope>
    <source>
        <strain evidence="1">Berkeley</strain>
    </source>
</reference>
<evidence type="ECO:0000313" key="1">
    <source>
        <dbReference type="EMBL" id="KAJ9063609.1"/>
    </source>
</evidence>
<name>A0ACC2SMG8_9FUNG</name>
<accession>A0ACC2SMG8</accession>
<protein>
    <submittedName>
        <fullName evidence="1">Uncharacterized protein</fullName>
    </submittedName>
</protein>
<evidence type="ECO:0000313" key="2">
    <source>
        <dbReference type="Proteomes" id="UP001165960"/>
    </source>
</evidence>
<keyword evidence="2" id="KW-1185">Reference proteome</keyword>
<gene>
    <name evidence="1" type="ORF">DSO57_1039065</name>
</gene>
<organism evidence="1 2">
    <name type="scientific">Entomophthora muscae</name>
    <dbReference type="NCBI Taxonomy" id="34485"/>
    <lineage>
        <taxon>Eukaryota</taxon>
        <taxon>Fungi</taxon>
        <taxon>Fungi incertae sedis</taxon>
        <taxon>Zoopagomycota</taxon>
        <taxon>Entomophthoromycotina</taxon>
        <taxon>Entomophthoromycetes</taxon>
        <taxon>Entomophthorales</taxon>
        <taxon>Entomophthoraceae</taxon>
        <taxon>Entomophthora</taxon>
    </lineage>
</organism>